<comment type="subcellular location">
    <subcellularLocation>
        <location evidence="1 9">Cell membrane</location>
        <topology evidence="1 9">Multi-pass membrane protein</topology>
    </subcellularLocation>
</comment>
<dbReference type="PROSITE" id="PS50263">
    <property type="entry name" value="CN_HYDROLASE"/>
    <property type="match status" value="1"/>
</dbReference>
<evidence type="ECO:0000313" key="11">
    <source>
        <dbReference type="EMBL" id="PJG84497.1"/>
    </source>
</evidence>
<reference evidence="11 12" key="1">
    <citation type="submission" date="2017-11" db="EMBL/GenBank/DDBJ databases">
        <title>Reclassification of Bisgaard taxon 7 as Conservatibacter flavescens gen. nov., sp. nov.</title>
        <authorList>
            <person name="Christensen H."/>
        </authorList>
    </citation>
    <scope>NUCLEOTIDE SEQUENCE [LARGE SCALE GENOMIC DNA]</scope>
    <source>
        <strain evidence="11 12">7_4</strain>
    </source>
</reference>
<dbReference type="EC" id="2.3.1.269" evidence="9"/>
<dbReference type="InterPro" id="IPR036526">
    <property type="entry name" value="C-N_Hydrolase_sf"/>
</dbReference>
<keyword evidence="3 9" id="KW-1003">Cell membrane</keyword>
<comment type="catalytic activity">
    <reaction evidence="9">
        <text>N-terminal S-1,2-diacyl-sn-glyceryl-L-cysteinyl-[lipoprotein] + a glycerophospholipid = N-acyl-S-1,2-diacyl-sn-glyceryl-L-cysteinyl-[lipoprotein] + a 2-acyl-sn-glycero-3-phospholipid + H(+)</text>
        <dbReference type="Rhea" id="RHEA:48228"/>
        <dbReference type="Rhea" id="RHEA-COMP:14681"/>
        <dbReference type="Rhea" id="RHEA-COMP:14684"/>
        <dbReference type="ChEBI" id="CHEBI:15378"/>
        <dbReference type="ChEBI" id="CHEBI:136912"/>
        <dbReference type="ChEBI" id="CHEBI:140656"/>
        <dbReference type="ChEBI" id="CHEBI:140657"/>
        <dbReference type="ChEBI" id="CHEBI:140660"/>
        <dbReference type="EC" id="2.3.1.269"/>
    </reaction>
</comment>
<feature type="transmembrane region" description="Helical" evidence="9">
    <location>
        <begin position="151"/>
        <end position="172"/>
    </location>
</feature>
<feature type="transmembrane region" description="Helical" evidence="9">
    <location>
        <begin position="117"/>
        <end position="139"/>
    </location>
</feature>
<dbReference type="Pfam" id="PF20154">
    <property type="entry name" value="LNT_N"/>
    <property type="match status" value="1"/>
</dbReference>
<feature type="transmembrane region" description="Helical" evidence="9">
    <location>
        <begin position="484"/>
        <end position="502"/>
    </location>
</feature>
<keyword evidence="7 9" id="KW-0472">Membrane</keyword>
<feature type="transmembrane region" description="Helical" evidence="9">
    <location>
        <begin position="184"/>
        <end position="204"/>
    </location>
</feature>
<keyword evidence="6 9" id="KW-1133">Transmembrane helix</keyword>
<gene>
    <name evidence="9" type="primary">lnt</name>
    <name evidence="11" type="ORF">CVP05_10775</name>
</gene>
<name>A0A2M8S027_9PAST</name>
<dbReference type="InterPro" id="IPR004563">
    <property type="entry name" value="Apolipo_AcylTrfase"/>
</dbReference>
<feature type="transmembrane region" description="Helical" evidence="9">
    <location>
        <begin position="81"/>
        <end position="105"/>
    </location>
</feature>
<dbReference type="PANTHER" id="PTHR38686">
    <property type="entry name" value="APOLIPOPROTEIN N-ACYLTRANSFERASE"/>
    <property type="match status" value="1"/>
</dbReference>
<keyword evidence="11" id="KW-0449">Lipoprotein</keyword>
<evidence type="ECO:0000256" key="9">
    <source>
        <dbReference type="HAMAP-Rule" id="MF_01148"/>
    </source>
</evidence>
<evidence type="ECO:0000256" key="5">
    <source>
        <dbReference type="ARBA" id="ARBA00022692"/>
    </source>
</evidence>
<dbReference type="RefSeq" id="WP_100289575.1">
    <property type="nucleotide sequence ID" value="NZ_PHHA01000028.1"/>
</dbReference>
<evidence type="ECO:0000313" key="12">
    <source>
        <dbReference type="Proteomes" id="UP000229329"/>
    </source>
</evidence>
<dbReference type="GO" id="GO:0005886">
    <property type="term" value="C:plasma membrane"/>
    <property type="evidence" value="ECO:0007669"/>
    <property type="project" value="UniProtKB-SubCell"/>
</dbReference>
<dbReference type="AlphaFoldDB" id="A0A2M8S027"/>
<comment type="similarity">
    <text evidence="2 9">Belongs to the CN hydrolase family. Apolipoprotein N-acyltransferase subfamily.</text>
</comment>
<dbReference type="InterPro" id="IPR045378">
    <property type="entry name" value="LNT_N"/>
</dbReference>
<dbReference type="NCBIfam" id="TIGR00546">
    <property type="entry name" value="lnt"/>
    <property type="match status" value="1"/>
</dbReference>
<evidence type="ECO:0000256" key="7">
    <source>
        <dbReference type="ARBA" id="ARBA00023136"/>
    </source>
</evidence>
<keyword evidence="5 9" id="KW-0812">Transmembrane</keyword>
<dbReference type="GO" id="GO:0042158">
    <property type="term" value="P:lipoprotein biosynthetic process"/>
    <property type="evidence" value="ECO:0007669"/>
    <property type="project" value="UniProtKB-UniRule"/>
</dbReference>
<evidence type="ECO:0000256" key="2">
    <source>
        <dbReference type="ARBA" id="ARBA00010065"/>
    </source>
</evidence>
<dbReference type="Pfam" id="PF00795">
    <property type="entry name" value="CN_hydrolase"/>
    <property type="match status" value="1"/>
</dbReference>
<dbReference type="InterPro" id="IPR003010">
    <property type="entry name" value="C-N_Hydrolase"/>
</dbReference>
<evidence type="ECO:0000256" key="1">
    <source>
        <dbReference type="ARBA" id="ARBA00004651"/>
    </source>
</evidence>
<dbReference type="Proteomes" id="UP000229329">
    <property type="component" value="Unassembled WGS sequence"/>
</dbReference>
<protein>
    <recommendedName>
        <fullName evidence="9">Apolipoprotein N-acyltransferase</fullName>
        <shortName evidence="9">ALP N-acyltransferase</shortName>
        <ecNumber evidence="9">2.3.1.269</ecNumber>
    </recommendedName>
</protein>
<keyword evidence="4 9" id="KW-0808">Transferase</keyword>
<comment type="caution">
    <text evidence="11">The sequence shown here is derived from an EMBL/GenBank/DDBJ whole genome shotgun (WGS) entry which is preliminary data.</text>
</comment>
<dbReference type="SUPFAM" id="SSF56317">
    <property type="entry name" value="Carbon-nitrogen hydrolase"/>
    <property type="match status" value="1"/>
</dbReference>
<organism evidence="11 12">
    <name type="scientific">Conservatibacter flavescens</name>
    <dbReference type="NCBI Taxonomy" id="28161"/>
    <lineage>
        <taxon>Bacteria</taxon>
        <taxon>Pseudomonadati</taxon>
        <taxon>Pseudomonadota</taxon>
        <taxon>Gammaproteobacteria</taxon>
        <taxon>Pasteurellales</taxon>
        <taxon>Pasteurellaceae</taxon>
        <taxon>Conservatibacter</taxon>
    </lineage>
</organism>
<evidence type="ECO:0000256" key="6">
    <source>
        <dbReference type="ARBA" id="ARBA00022989"/>
    </source>
</evidence>
<sequence length="518" mass="58275">MGKIFYYLTALFSGGIGFLAFSPFDLWGVAYLSLIGLLIVVKNPHKKTALWGAFLWGLSFFSVGVSWLNVSIHQFGGAPLIVSYLLVVLLSAYLALYPVLFAYIIQRFQIQKLAMYPVVWTFTEFLRGWVFTGFPWLQFGYTQIDSPFAGLAPFFGVTGLTFFVVWSSAVILNSLSAIFKGPRWNIVIANLCMLLVVGSVSVYAGKQHFVKEVPEKALTITLAQGNIEQNLKWDPDYLQRTLDIYFQQIAEHLGQSDVVILPEAALPTLENRIAPLLQDLQQAAQEKGTEIIIGTVYQDQTIARLFNSIIVLGNQEKPYGDETKNRYNKHHLVPFGEYVPLESILRPLGTVFNLPMSNFQQGDIVQSPLFSKERYFTPAICYEIIFGSQLQENIQKQTDFILTISNDAWFGHSIGPWQHLQMARMRALELGKPVIRATNTGITAFIDAKGKIIAQAPQFEQVTLTQRVMPTTGRTPYAVFGNHSIYILSLILTLFWGLGTWLKSRMVGRNHIKTTTSS</sequence>
<keyword evidence="8 9" id="KW-0012">Acyltransferase</keyword>
<feature type="transmembrane region" description="Helical" evidence="9">
    <location>
        <begin position="48"/>
        <end position="69"/>
    </location>
</feature>
<comment type="pathway">
    <text evidence="9">Protein modification; lipoprotein biosynthesis (N-acyl transfer).</text>
</comment>
<dbReference type="HAMAP" id="MF_01148">
    <property type="entry name" value="Lnt"/>
    <property type="match status" value="1"/>
</dbReference>
<dbReference type="Gene3D" id="3.60.110.10">
    <property type="entry name" value="Carbon-nitrogen hydrolase"/>
    <property type="match status" value="1"/>
</dbReference>
<dbReference type="OrthoDB" id="9804277at2"/>
<dbReference type="EMBL" id="PHHA01000028">
    <property type="protein sequence ID" value="PJG84497.1"/>
    <property type="molecule type" value="Genomic_DNA"/>
</dbReference>
<feature type="transmembrane region" description="Helical" evidence="9">
    <location>
        <begin position="20"/>
        <end position="41"/>
    </location>
</feature>
<comment type="function">
    <text evidence="9">Catalyzes the phospholipid dependent N-acylation of the N-terminal cysteine of apolipoprotein, the last step in lipoprotein maturation.</text>
</comment>
<evidence type="ECO:0000256" key="3">
    <source>
        <dbReference type="ARBA" id="ARBA00022475"/>
    </source>
</evidence>
<feature type="domain" description="CN hydrolase" evidence="10">
    <location>
        <begin position="223"/>
        <end position="470"/>
    </location>
</feature>
<keyword evidence="12" id="KW-1185">Reference proteome</keyword>
<dbReference type="CDD" id="cd07571">
    <property type="entry name" value="ALP_N-acyl_transferase"/>
    <property type="match status" value="1"/>
</dbReference>
<evidence type="ECO:0000256" key="4">
    <source>
        <dbReference type="ARBA" id="ARBA00022679"/>
    </source>
</evidence>
<accession>A0A2M8S027</accession>
<proteinExistence type="inferred from homology"/>
<dbReference type="PANTHER" id="PTHR38686:SF1">
    <property type="entry name" value="APOLIPOPROTEIN N-ACYLTRANSFERASE"/>
    <property type="match status" value="1"/>
</dbReference>
<evidence type="ECO:0000256" key="8">
    <source>
        <dbReference type="ARBA" id="ARBA00023315"/>
    </source>
</evidence>
<dbReference type="GO" id="GO:0016410">
    <property type="term" value="F:N-acyltransferase activity"/>
    <property type="evidence" value="ECO:0007669"/>
    <property type="project" value="UniProtKB-UniRule"/>
</dbReference>
<dbReference type="UniPathway" id="UPA00666"/>
<evidence type="ECO:0000259" key="10">
    <source>
        <dbReference type="PROSITE" id="PS50263"/>
    </source>
</evidence>